<dbReference type="SUPFAM" id="SSF48371">
    <property type="entry name" value="ARM repeat"/>
    <property type="match status" value="1"/>
</dbReference>
<dbReference type="Pfam" id="PF00651">
    <property type="entry name" value="BTB"/>
    <property type="match status" value="1"/>
</dbReference>
<dbReference type="SMART" id="SM00225">
    <property type="entry name" value="BTB"/>
    <property type="match status" value="1"/>
</dbReference>
<sequence>MASENNKTNYHISSLLQKLQSFSVSSVQKALISLSRATRKSDNVVKLRDESGIHLLLPFLQSSNKKDLDMAVSVLANCALEKQSRKEIKQLNGLALLCNLLASLADTSILSRVTRALANLSQDVTIANEIVNLETLPKLLGIVKESTDVHLLQNTLRAIRIMSGSYACLKELAEGNGILSFVELLHKENANAVKCSCLQTLLELTKAANGVLARQMQEHGVIEVVSRLSYSDDEDIAENCINILSTLTRYSTVRVSVGTMGGIEAFINQIRNRGPLLFPSIEGICMCCREAVNRNKVRSCDGLEVLLDILRRPECLQVFDNVLGAFACFSYDDLALKRMLASGLIPILVSILQKLLFPESTIKDGSEVDDDVSSESNDDPEPDTVEDSRPAAEIPQHLAVPKSNEAIEPLTSNNVTISKDSTGTSKEEVGEGSPPNNDLTNTNANVVNTLMDDLETTHSGRMATGIEGKFNKLDETDSQRCQPLQNEGSFPYCASGSEAKVPLLPGTSFNEHLHLFLKDENLFSADQPSPKKRCCRAIARFPSMLRYRYRYRELSKPSWRPDPFPRAPSNSSGLHGIESKIIFLLSRFGQMPDATDSEALMSPECIQTLLDYLCYSKNPDSRCNRLLTRLAWERKFFETLIVIMFPGAICRQLICGLRPGYLLSEHSSSDIEFSNKVTESSVRTQETSRITTHSLASVEEPAEIMPLSTGSPTFTETDSSKFTKGNATRDSNLDSYRIGTPQQDKSSTSDSTQTSSAKRSVSDATENNQVVSKSSFLSPSTPKKQEKAFIVDPAKGGTMTTANSSRNHTKEIGKSLLSILTTQGSNSFGEGILAHLLLRGTQKQKEACALSLPYVCKQLRIKRKLLVDYKGIMVILSILCNSSDHADIIRAVNSITYLVANSALKMDNDFKVFIAKNESQFLIPPGYRVVDLLSTKKWKAGKGFSPTAYHDARMTPGDCLRTESTSKGNHSEGGQKFDGWTDNDETFPAVFWETVRLRRKRDVFHSMIKQRGFNSKRPRHAIDGIACKRTKVESGSTKLKTFSGNCCSYNRTHSVPFDVAVKVDTGESIEAHRSVLCAFSEVFAAMLSTNFIEASQSEVVIKDVNHATVLFLFHYAYGCSWSVNRRSIACPFFEQSLSIDNSRSDRFDFDFLLDLLACADRFLLTGLKKQCEQLMRHSLTGEHVADTYLAAVFYNTPGLRVFALQYIFLADLELNCVYNCVVRLLQSQERDRVIEDFKNIALDCCT</sequence>
<dbReference type="Pfam" id="PF24768">
    <property type="entry name" value="ARM_ARMC5"/>
    <property type="match status" value="1"/>
</dbReference>
<feature type="compositionally biased region" description="Acidic residues" evidence="1">
    <location>
        <begin position="367"/>
        <end position="385"/>
    </location>
</feature>
<feature type="compositionally biased region" description="Polar residues" evidence="1">
    <location>
        <begin position="674"/>
        <end position="695"/>
    </location>
</feature>
<dbReference type="OrthoDB" id="6086604at2759"/>
<dbReference type="AlphaFoldDB" id="A0A7D9HDT4"/>
<dbReference type="EMBL" id="CACRXK020000466">
    <property type="protein sequence ID" value="CAB3982101.1"/>
    <property type="molecule type" value="Genomic_DNA"/>
</dbReference>
<name>A0A7D9HDT4_PARCT</name>
<organism evidence="2 3">
    <name type="scientific">Paramuricea clavata</name>
    <name type="common">Red gorgonian</name>
    <name type="synonym">Violescent sea-whip</name>
    <dbReference type="NCBI Taxonomy" id="317549"/>
    <lineage>
        <taxon>Eukaryota</taxon>
        <taxon>Metazoa</taxon>
        <taxon>Cnidaria</taxon>
        <taxon>Anthozoa</taxon>
        <taxon>Octocorallia</taxon>
        <taxon>Malacalcyonacea</taxon>
        <taxon>Plexauridae</taxon>
        <taxon>Paramuricea</taxon>
    </lineage>
</organism>
<feature type="compositionally biased region" description="Polar residues" evidence="1">
    <location>
        <begin position="757"/>
        <end position="782"/>
    </location>
</feature>
<dbReference type="GO" id="GO:0005829">
    <property type="term" value="C:cytosol"/>
    <property type="evidence" value="ECO:0007669"/>
    <property type="project" value="TreeGrafter"/>
</dbReference>
<comment type="caution">
    <text evidence="2">The sequence shown here is derived from an EMBL/GenBank/DDBJ whole genome shotgun (WGS) entry which is preliminary data.</text>
</comment>
<dbReference type="SMART" id="SM00185">
    <property type="entry name" value="ARM"/>
    <property type="match status" value="5"/>
</dbReference>
<dbReference type="Gene3D" id="1.25.10.10">
    <property type="entry name" value="Leucine-rich Repeat Variant"/>
    <property type="match status" value="1"/>
</dbReference>
<dbReference type="GO" id="GO:0009653">
    <property type="term" value="P:anatomical structure morphogenesis"/>
    <property type="evidence" value="ECO:0007669"/>
    <property type="project" value="TreeGrafter"/>
</dbReference>
<feature type="compositionally biased region" description="Polar residues" evidence="1">
    <location>
        <begin position="708"/>
        <end position="734"/>
    </location>
</feature>
<gene>
    <name evidence="2" type="ORF">PACLA_8A072188</name>
</gene>
<protein>
    <submittedName>
        <fullName evidence="2">Armadillo repeat-containing 5</fullName>
    </submittedName>
</protein>
<dbReference type="CDD" id="cd18186">
    <property type="entry name" value="BTB_POZ_ZBTB_KLHL-like"/>
    <property type="match status" value="1"/>
</dbReference>
<dbReference type="PANTHER" id="PTHR23312:SF8">
    <property type="entry name" value="ARMADILLO REPEAT-CONTAINING PROTEIN 5"/>
    <property type="match status" value="1"/>
</dbReference>
<proteinExistence type="predicted"/>
<dbReference type="Proteomes" id="UP001152795">
    <property type="component" value="Unassembled WGS sequence"/>
</dbReference>
<dbReference type="PANTHER" id="PTHR23312">
    <property type="entry name" value="ARMC5 ARMADILLO REPEAT-CONTAINING -RELATED"/>
    <property type="match status" value="1"/>
</dbReference>
<feature type="region of interest" description="Disordered" evidence="1">
    <location>
        <begin position="674"/>
        <end position="788"/>
    </location>
</feature>
<dbReference type="InterPro" id="IPR000210">
    <property type="entry name" value="BTB/POZ_dom"/>
</dbReference>
<feature type="compositionally biased region" description="Low complexity" evidence="1">
    <location>
        <begin position="742"/>
        <end position="756"/>
    </location>
</feature>
<evidence type="ECO:0000313" key="2">
    <source>
        <dbReference type="EMBL" id="CAB3982101.1"/>
    </source>
</evidence>
<dbReference type="InterPro" id="IPR055445">
    <property type="entry name" value="ARM_ARMC5"/>
</dbReference>
<feature type="compositionally biased region" description="Polar residues" evidence="1">
    <location>
        <begin position="410"/>
        <end position="424"/>
    </location>
</feature>
<accession>A0A7D9HDT4</accession>
<reference evidence="2" key="1">
    <citation type="submission" date="2020-04" db="EMBL/GenBank/DDBJ databases">
        <authorList>
            <person name="Alioto T."/>
            <person name="Alioto T."/>
            <person name="Gomez Garrido J."/>
        </authorList>
    </citation>
    <scope>NUCLEOTIDE SEQUENCE</scope>
    <source>
        <strain evidence="2">A484AB</strain>
    </source>
</reference>
<keyword evidence="3" id="KW-1185">Reference proteome</keyword>
<dbReference type="SUPFAM" id="SSF54695">
    <property type="entry name" value="POZ domain"/>
    <property type="match status" value="1"/>
</dbReference>
<dbReference type="InterPro" id="IPR011989">
    <property type="entry name" value="ARM-like"/>
</dbReference>
<dbReference type="InterPro" id="IPR000225">
    <property type="entry name" value="Armadillo"/>
</dbReference>
<evidence type="ECO:0000313" key="3">
    <source>
        <dbReference type="Proteomes" id="UP001152795"/>
    </source>
</evidence>
<evidence type="ECO:0000256" key="1">
    <source>
        <dbReference type="SAM" id="MobiDB-lite"/>
    </source>
</evidence>
<dbReference type="PROSITE" id="PS50097">
    <property type="entry name" value="BTB"/>
    <property type="match status" value="1"/>
</dbReference>
<dbReference type="InterPro" id="IPR011333">
    <property type="entry name" value="SKP1/BTB/POZ_sf"/>
</dbReference>
<dbReference type="InterPro" id="IPR016024">
    <property type="entry name" value="ARM-type_fold"/>
</dbReference>
<feature type="region of interest" description="Disordered" evidence="1">
    <location>
        <begin position="365"/>
        <end position="443"/>
    </location>
</feature>
<dbReference type="Gene3D" id="3.30.710.10">
    <property type="entry name" value="Potassium Channel Kv1.1, Chain A"/>
    <property type="match status" value="1"/>
</dbReference>